<dbReference type="GO" id="GO:1990221">
    <property type="term" value="C:L-cysteine desulfurase complex"/>
    <property type="evidence" value="ECO:0007669"/>
    <property type="project" value="TreeGrafter"/>
</dbReference>
<keyword evidence="4" id="KW-1185">Reference proteome</keyword>
<dbReference type="AlphaFoldDB" id="A0AAD4NKM7"/>
<evidence type="ECO:0000313" key="4">
    <source>
        <dbReference type="Proteomes" id="UP001201812"/>
    </source>
</evidence>
<dbReference type="PANTHER" id="PTHR13166:SF7">
    <property type="entry name" value="LYR MOTIF-CONTAINING PROTEIN 4"/>
    <property type="match status" value="1"/>
</dbReference>
<dbReference type="EMBL" id="JAKKPZ010000001">
    <property type="protein sequence ID" value="KAI1728653.1"/>
    <property type="molecule type" value="Genomic_DNA"/>
</dbReference>
<dbReference type="Pfam" id="PF05347">
    <property type="entry name" value="Complex1_LYR"/>
    <property type="match status" value="1"/>
</dbReference>
<name>A0AAD4NKM7_9BILA</name>
<dbReference type="PANTHER" id="PTHR13166">
    <property type="entry name" value="PROTEIN C6ORF149"/>
    <property type="match status" value="1"/>
</dbReference>
<sequence>MAVVSRSQWIQLYKDLQRAGLQFPQYNYRHFVRRRIRDYFESNRCITDQVQLDNLYKEGQASLTTIQRQATIANLYPQRKLVIEAPSTISTD</sequence>
<comment type="similarity">
    <text evidence="1">Belongs to the complex I LYR family.</text>
</comment>
<dbReference type="InterPro" id="IPR008011">
    <property type="entry name" value="Complex1_LYR_dom"/>
</dbReference>
<evidence type="ECO:0000259" key="2">
    <source>
        <dbReference type="Pfam" id="PF05347"/>
    </source>
</evidence>
<reference evidence="3" key="1">
    <citation type="submission" date="2022-01" db="EMBL/GenBank/DDBJ databases">
        <title>Genome Sequence Resource for Two Populations of Ditylenchus destructor, the Migratory Endoparasitic Phytonematode.</title>
        <authorList>
            <person name="Zhang H."/>
            <person name="Lin R."/>
            <person name="Xie B."/>
        </authorList>
    </citation>
    <scope>NUCLEOTIDE SEQUENCE</scope>
    <source>
        <strain evidence="3">BazhouSP</strain>
    </source>
</reference>
<gene>
    <name evidence="3" type="ORF">DdX_00851</name>
</gene>
<proteinExistence type="inferred from homology"/>
<evidence type="ECO:0000313" key="3">
    <source>
        <dbReference type="EMBL" id="KAI1728653.1"/>
    </source>
</evidence>
<evidence type="ECO:0000256" key="1">
    <source>
        <dbReference type="ARBA" id="ARBA00009508"/>
    </source>
</evidence>
<comment type="caution">
    <text evidence="3">The sequence shown here is derived from an EMBL/GenBank/DDBJ whole genome shotgun (WGS) entry which is preliminary data.</text>
</comment>
<dbReference type="InterPro" id="IPR051522">
    <property type="entry name" value="ISC_assembly_LYR"/>
</dbReference>
<accession>A0AAD4NKM7</accession>
<dbReference type="GO" id="GO:0005739">
    <property type="term" value="C:mitochondrion"/>
    <property type="evidence" value="ECO:0007669"/>
    <property type="project" value="TreeGrafter"/>
</dbReference>
<dbReference type="GO" id="GO:0016226">
    <property type="term" value="P:iron-sulfur cluster assembly"/>
    <property type="evidence" value="ECO:0007669"/>
    <property type="project" value="InterPro"/>
</dbReference>
<organism evidence="3 4">
    <name type="scientific">Ditylenchus destructor</name>
    <dbReference type="NCBI Taxonomy" id="166010"/>
    <lineage>
        <taxon>Eukaryota</taxon>
        <taxon>Metazoa</taxon>
        <taxon>Ecdysozoa</taxon>
        <taxon>Nematoda</taxon>
        <taxon>Chromadorea</taxon>
        <taxon>Rhabditida</taxon>
        <taxon>Tylenchina</taxon>
        <taxon>Tylenchomorpha</taxon>
        <taxon>Sphaerularioidea</taxon>
        <taxon>Anguinidae</taxon>
        <taxon>Anguininae</taxon>
        <taxon>Ditylenchus</taxon>
    </lineage>
</organism>
<dbReference type="InterPro" id="IPR045297">
    <property type="entry name" value="Complex1_LYR_LYRM4"/>
</dbReference>
<dbReference type="Proteomes" id="UP001201812">
    <property type="component" value="Unassembled WGS sequence"/>
</dbReference>
<protein>
    <submittedName>
        <fullName evidence="3">Complex 1 protein (LYR family) domain-containing protein</fullName>
    </submittedName>
</protein>
<feature type="domain" description="Complex 1 LYR protein" evidence="2">
    <location>
        <begin position="8"/>
        <end position="63"/>
    </location>
</feature>
<dbReference type="CDD" id="cd20264">
    <property type="entry name" value="Complex1_LYR_LYRM4"/>
    <property type="match status" value="1"/>
</dbReference>